<gene>
    <name evidence="6" type="ORF">A4X13_0g1657</name>
</gene>
<reference evidence="6" key="2">
    <citation type="journal article" date="2019" name="IMA Fungus">
        <title>Genome sequencing and comparison of five Tilletia species to identify candidate genes for the detection of regulated species infecting wheat.</title>
        <authorList>
            <person name="Nguyen H.D.T."/>
            <person name="Sultana T."/>
            <person name="Kesanakurti P."/>
            <person name="Hambleton S."/>
        </authorList>
    </citation>
    <scope>NUCLEOTIDE SEQUENCE</scope>
    <source>
        <strain evidence="6">DAOMC 236416</strain>
    </source>
</reference>
<sequence length="1449" mass="159842">MPRTRSQTAAASERVRAVRRAAAARRRANAAQNPPLAQRAAEERPSSSADHVGEASGVQSGPRPGQAPLPHPVAAAVQQSTLASSATADDDGAWWNNVEALQRRLEETGSTFRAIWLPSCIYCTAVLLDYEDVSFCCQRGARVLAPLPDLPPVLAALQGQDGFGPASLALNQVFHFAVHAYSGSRIQFPSNGPPAFAIEGYVYQRMLPLERASNPLHMYLYNTAGLDSQVVPGIPQHWMPAVRQEIEQHNPLLQRFREFAEVAPLQNATLELSVQGPAREIAAVLQYGAGTRTTPRSVYVNTFETDGAVRLNTSSELYEPLSYPLLFPHGTPGWPVDGWKQQQYFKYRLMTEARFQSMWRLANLYVVDMLTRIEERRLDFVASSMVTAQRRRIPPSHELSEDGTAGNNGEDPGSVHASLPSSFIGSKAYRAEQVGDALELARRFGRPHGMLTLTTNPQWPELIEVLRQGQTATDAPHLTIRVFRARLSRVMAMFKKEYGKPTYVIRVIEFQKRGLPHAHIVFALHPECPVSCIDKIASGEVPPNSEPRLRELVLRFMVHSNEHLIRANGEPNSTSRCFRDGKCIYGFPQPLAAATTVDPASHRLIYRRRNEGDRMIAQYSPALLLAWEGHAHIDFALSLDTFVYIFKYINKGPDYCEFRLRPTEEASEDAYEDAALAAADEFQRARYISATEAAWRLYGFTLCTKEPTVDRLGVHLPGQNTAQFRGRSGIGSEASKLIRYFLRPASYAENTYTAYWEAVTSLSATREQLAGTAPLPVGGELERTEPGMSFKPKIIRRRQRGMCIARIKSVRPGSGEVFYLRQLLLHRAAQSWKDLKTTALGTPNQVVHDTFQAAAVELGLFEHGSEATLAMREAVELFQPPSELRFLFSILVLDGAIATRLWDEFRLPLSRDFLPRTLGTEPSTLETQQACDAGLRSISNTLDEMGCDPAVHGLPRAQVRPAEVEAELSHFAPQRRAMRVAADHARGAFNPEQAALYATLLEAVTQEGEGKLHLIQGKAGRGKTFVIHAIVNHFRSLEMVVGVSGATGLCASAFDRGSTAHRLFGIPVKDADDGMPLSSTVALDGRRAAYLRECHFFIIDEIWALHRSVIEAIDELLRGVMAKDDPFGGKPIVAIGDPRQTAPIVRGGGKADVLANSFRASPIFPLFKLHELHQPVRTGADPEFSEWVDAVGEDGTSADIDLSSFFRCTTSLSEAREFLFPVEVLDNATVAARRAFLSPFNVDVSAFNEGVLDRLPGRVGTYNSFDHLKGEDGLAEDDVPLASPEVLNELTSSGVPAHEIRLKVGALCLVMRNLCAEKGLVKNAKGVVLKIAPRVVVIRLLDTRQSFTLPRITFEFQPTGFPFTVVRKQVPVRLAYALTFNGCQGATLDRAVVDARVPIFAHGQRYASVSRCRNRVDCVALLAEGAPDAPAAHIVNNIVYPELVSQTED</sequence>
<comment type="cofactor">
    <cofactor evidence="1">
        <name>Mg(2+)</name>
        <dbReference type="ChEBI" id="CHEBI:18420"/>
    </cofactor>
</comment>
<evidence type="ECO:0000259" key="3">
    <source>
        <dbReference type="Pfam" id="PF05970"/>
    </source>
</evidence>
<dbReference type="Pfam" id="PF05970">
    <property type="entry name" value="PIF1"/>
    <property type="match status" value="1"/>
</dbReference>
<evidence type="ECO:0000313" key="7">
    <source>
        <dbReference type="Proteomes" id="UP000077521"/>
    </source>
</evidence>
<dbReference type="InterPro" id="IPR049163">
    <property type="entry name" value="Pif1-like_2B_dom"/>
</dbReference>
<evidence type="ECO:0000256" key="1">
    <source>
        <dbReference type="RuleBase" id="RU363044"/>
    </source>
</evidence>
<dbReference type="Pfam" id="PF21530">
    <property type="entry name" value="Pif1_2B_dom"/>
    <property type="match status" value="1"/>
</dbReference>
<dbReference type="GO" id="GO:0006281">
    <property type="term" value="P:DNA repair"/>
    <property type="evidence" value="ECO:0007669"/>
    <property type="project" value="UniProtKB-KW"/>
</dbReference>
<feature type="domain" description="DNA helicase Pif1-like DEAD-box helicase" evidence="3">
    <location>
        <begin position="989"/>
        <end position="1193"/>
    </location>
</feature>
<feature type="region of interest" description="Disordered" evidence="2">
    <location>
        <begin position="391"/>
        <end position="417"/>
    </location>
</feature>
<feature type="domain" description="Helitron helicase-like" evidence="4">
    <location>
        <begin position="344"/>
        <end position="521"/>
    </location>
</feature>
<dbReference type="GO" id="GO:0043139">
    <property type="term" value="F:5'-3' DNA helicase activity"/>
    <property type="evidence" value="ECO:0007669"/>
    <property type="project" value="UniProtKB-EC"/>
</dbReference>
<keyword evidence="1" id="KW-0234">DNA repair</keyword>
<dbReference type="PANTHER" id="PTHR10492">
    <property type="match status" value="1"/>
</dbReference>
<proteinExistence type="inferred from homology"/>
<evidence type="ECO:0000259" key="4">
    <source>
        <dbReference type="Pfam" id="PF14214"/>
    </source>
</evidence>
<keyword evidence="1" id="KW-0378">Hydrolase</keyword>
<reference evidence="6" key="1">
    <citation type="submission" date="2016-04" db="EMBL/GenBank/DDBJ databases">
        <authorList>
            <person name="Nguyen H.D."/>
            <person name="Samba Siva P."/>
            <person name="Cullis J."/>
            <person name="Levesque C.A."/>
            <person name="Hambleton S."/>
        </authorList>
    </citation>
    <scope>NUCLEOTIDE SEQUENCE</scope>
    <source>
        <strain evidence="6">DAOMC 236416</strain>
    </source>
</reference>
<accession>A0A177TR25</accession>
<keyword evidence="1" id="KW-0347">Helicase</keyword>
<keyword evidence="7" id="KW-1185">Reference proteome</keyword>
<comment type="similarity">
    <text evidence="1">Belongs to the helicase family.</text>
</comment>
<dbReference type="EC" id="5.6.2.3" evidence="1"/>
<keyword evidence="1" id="KW-0233">DNA recombination</keyword>
<dbReference type="Proteomes" id="UP000077521">
    <property type="component" value="Unassembled WGS sequence"/>
</dbReference>
<keyword evidence="1" id="KW-0227">DNA damage</keyword>
<dbReference type="EMBL" id="LWDF02000068">
    <property type="protein sequence ID" value="KAE8258489.1"/>
    <property type="molecule type" value="Genomic_DNA"/>
</dbReference>
<dbReference type="InterPro" id="IPR025476">
    <property type="entry name" value="Helitron_helicase-like"/>
</dbReference>
<dbReference type="GO" id="GO:0016787">
    <property type="term" value="F:hydrolase activity"/>
    <property type="evidence" value="ECO:0007669"/>
    <property type="project" value="UniProtKB-KW"/>
</dbReference>
<dbReference type="SUPFAM" id="SSF52540">
    <property type="entry name" value="P-loop containing nucleoside triphosphate hydrolases"/>
    <property type="match status" value="2"/>
</dbReference>
<evidence type="ECO:0000313" key="6">
    <source>
        <dbReference type="EMBL" id="KAE8258489.1"/>
    </source>
</evidence>
<comment type="catalytic activity">
    <reaction evidence="1">
        <text>ATP + H2O = ADP + phosphate + H(+)</text>
        <dbReference type="Rhea" id="RHEA:13065"/>
        <dbReference type="ChEBI" id="CHEBI:15377"/>
        <dbReference type="ChEBI" id="CHEBI:15378"/>
        <dbReference type="ChEBI" id="CHEBI:30616"/>
        <dbReference type="ChEBI" id="CHEBI:43474"/>
        <dbReference type="ChEBI" id="CHEBI:456216"/>
        <dbReference type="EC" id="5.6.2.3"/>
    </reaction>
</comment>
<evidence type="ECO:0000259" key="5">
    <source>
        <dbReference type="Pfam" id="PF21530"/>
    </source>
</evidence>
<evidence type="ECO:0000256" key="2">
    <source>
        <dbReference type="SAM" id="MobiDB-lite"/>
    </source>
</evidence>
<dbReference type="GO" id="GO:0000723">
    <property type="term" value="P:telomere maintenance"/>
    <property type="evidence" value="ECO:0007669"/>
    <property type="project" value="InterPro"/>
</dbReference>
<protein>
    <recommendedName>
        <fullName evidence="1">ATP-dependent DNA helicase</fullName>
        <ecNumber evidence="1">5.6.2.3</ecNumber>
    </recommendedName>
</protein>
<feature type="compositionally biased region" description="Basic residues" evidence="2">
    <location>
        <begin position="17"/>
        <end position="28"/>
    </location>
</feature>
<dbReference type="GO" id="GO:0006310">
    <property type="term" value="P:DNA recombination"/>
    <property type="evidence" value="ECO:0007669"/>
    <property type="project" value="UniProtKB-KW"/>
</dbReference>
<dbReference type="Gene3D" id="3.40.50.300">
    <property type="entry name" value="P-loop containing nucleotide triphosphate hydrolases"/>
    <property type="match status" value="1"/>
</dbReference>
<dbReference type="InterPro" id="IPR027417">
    <property type="entry name" value="P-loop_NTPase"/>
</dbReference>
<dbReference type="InterPro" id="IPR010285">
    <property type="entry name" value="DNA_helicase_pif1-like_DEAD"/>
</dbReference>
<feature type="domain" description="DNA helicase Pif1-like 2B" evidence="5">
    <location>
        <begin position="1285"/>
        <end position="1329"/>
    </location>
</feature>
<feature type="compositionally biased region" description="Low complexity" evidence="2">
    <location>
        <begin position="29"/>
        <end position="39"/>
    </location>
</feature>
<organism evidence="6 7">
    <name type="scientific">Tilletia indica</name>
    <dbReference type="NCBI Taxonomy" id="43049"/>
    <lineage>
        <taxon>Eukaryota</taxon>
        <taxon>Fungi</taxon>
        <taxon>Dikarya</taxon>
        <taxon>Basidiomycota</taxon>
        <taxon>Ustilaginomycotina</taxon>
        <taxon>Exobasidiomycetes</taxon>
        <taxon>Tilletiales</taxon>
        <taxon>Tilletiaceae</taxon>
        <taxon>Tilletia</taxon>
    </lineage>
</organism>
<dbReference type="GO" id="GO:0005524">
    <property type="term" value="F:ATP binding"/>
    <property type="evidence" value="ECO:0007669"/>
    <property type="project" value="UniProtKB-KW"/>
</dbReference>
<dbReference type="Pfam" id="PF14214">
    <property type="entry name" value="Helitron_like_N"/>
    <property type="match status" value="1"/>
</dbReference>
<keyword evidence="1" id="KW-0547">Nucleotide-binding</keyword>
<name>A0A177TR25_9BASI</name>
<feature type="region of interest" description="Disordered" evidence="2">
    <location>
        <begin position="1"/>
        <end position="72"/>
    </location>
</feature>
<keyword evidence="1" id="KW-0067">ATP-binding</keyword>
<comment type="caution">
    <text evidence="6">The sequence shown here is derived from an EMBL/GenBank/DDBJ whole genome shotgun (WGS) entry which is preliminary data.</text>
</comment>